<feature type="region of interest" description="Disordered" evidence="1">
    <location>
        <begin position="1"/>
        <end position="42"/>
    </location>
</feature>
<organism evidence="2 3">
    <name type="scientific">Urochloa decumbens</name>
    <dbReference type="NCBI Taxonomy" id="240449"/>
    <lineage>
        <taxon>Eukaryota</taxon>
        <taxon>Viridiplantae</taxon>
        <taxon>Streptophyta</taxon>
        <taxon>Embryophyta</taxon>
        <taxon>Tracheophyta</taxon>
        <taxon>Spermatophyta</taxon>
        <taxon>Magnoliopsida</taxon>
        <taxon>Liliopsida</taxon>
        <taxon>Poales</taxon>
        <taxon>Poaceae</taxon>
        <taxon>PACMAD clade</taxon>
        <taxon>Panicoideae</taxon>
        <taxon>Panicodae</taxon>
        <taxon>Paniceae</taxon>
        <taxon>Melinidinae</taxon>
        <taxon>Urochloa</taxon>
    </lineage>
</organism>
<dbReference type="PANTHER" id="PTHR33085">
    <property type="entry name" value="OS12G0113100 PROTEIN-RELATED"/>
    <property type="match status" value="1"/>
</dbReference>
<dbReference type="EMBL" id="OZ075125">
    <property type="protein sequence ID" value="CAL4935926.1"/>
    <property type="molecule type" value="Genomic_DNA"/>
</dbReference>
<dbReference type="Proteomes" id="UP001497457">
    <property type="component" value="Chromosome 15b"/>
</dbReference>
<reference evidence="3" key="1">
    <citation type="submission" date="2024-06" db="EMBL/GenBank/DDBJ databases">
        <authorList>
            <person name="Ryan C."/>
        </authorList>
    </citation>
    <scope>NUCLEOTIDE SEQUENCE [LARGE SCALE GENOMIC DNA]</scope>
</reference>
<proteinExistence type="predicted"/>
<dbReference type="Pfam" id="PF07893">
    <property type="entry name" value="DUF1668"/>
    <property type="match status" value="1"/>
</dbReference>
<evidence type="ECO:0000313" key="3">
    <source>
        <dbReference type="Proteomes" id="UP001497457"/>
    </source>
</evidence>
<dbReference type="AlphaFoldDB" id="A0ABC8Y4Q9"/>
<evidence type="ECO:0008006" key="4">
    <source>
        <dbReference type="Google" id="ProtNLM"/>
    </source>
</evidence>
<sequence length="410" mass="45825">MRQLQGVLGQNRNLRPFDGCSHDAEGNKTGGSSSMPKRQRRMEKPRHLYLVLDDWPWGYGIRELDLLSDSDADDHHQLTPAERSTPTRATSRRHLPAAIFRFEAERSEPSYFAGAFGSKILATQPIVTSGLHRRPLDDGVPVYDVRARSFMLGPRRWTTASASPVVYVSAGGMLLALAAGDGGFEVLQPPPRDEAGWEGGFTWAWRRVPGDLPFRPEDVACHAVHPDGKTLFVSVVGGGGAADTTVTLSFDTAEIVIRNGDDGEWISNRDDGGCEWKRRGQWRLPFAGRGYYDRGLDAWVGLSGDPGTIGHLCSCDVVPTYWYCNDDDGHKQCPAVKIGQEKLFSEEEESGDEAVTEEKVPERFIRVMTFSMRYDKSRDLTSVNSRRLRYYSVPEEVTEPMLEHPVAFWM</sequence>
<gene>
    <name evidence="2" type="ORF">URODEC1_LOCUS29597</name>
</gene>
<keyword evidence="3" id="KW-1185">Reference proteome</keyword>
<dbReference type="InterPro" id="IPR012871">
    <property type="entry name" value="DUF1668_ORYSA"/>
</dbReference>
<dbReference type="PANTHER" id="PTHR33085:SF62">
    <property type="entry name" value="OS03G0632600 PROTEIN"/>
    <property type="match status" value="1"/>
</dbReference>
<protein>
    <recommendedName>
        <fullName evidence="4">DUF1618 domain-containing protein</fullName>
    </recommendedName>
</protein>
<evidence type="ECO:0000256" key="1">
    <source>
        <dbReference type="SAM" id="MobiDB-lite"/>
    </source>
</evidence>
<evidence type="ECO:0000313" key="2">
    <source>
        <dbReference type="EMBL" id="CAL4935926.1"/>
    </source>
</evidence>
<accession>A0ABC8Y4Q9</accession>
<reference evidence="2 3" key="2">
    <citation type="submission" date="2024-10" db="EMBL/GenBank/DDBJ databases">
        <authorList>
            <person name="Ryan C."/>
        </authorList>
    </citation>
    <scope>NUCLEOTIDE SEQUENCE [LARGE SCALE GENOMIC DNA]</scope>
</reference>
<name>A0ABC8Y4Q9_9POAL</name>